<dbReference type="PANTHER" id="PTHR43793:SF2">
    <property type="entry name" value="BIFUNCTIONAL PROTEIN HLDE"/>
    <property type="match status" value="1"/>
</dbReference>
<dbReference type="EMBL" id="JBHSON010000071">
    <property type="protein sequence ID" value="MFC5751558.1"/>
    <property type="molecule type" value="Genomic_DNA"/>
</dbReference>
<evidence type="ECO:0000256" key="1">
    <source>
        <dbReference type="ARBA" id="ARBA00022679"/>
    </source>
</evidence>
<dbReference type="InterPro" id="IPR014729">
    <property type="entry name" value="Rossmann-like_a/b/a_fold"/>
</dbReference>
<evidence type="ECO:0000256" key="5">
    <source>
        <dbReference type="SAM" id="MobiDB-lite"/>
    </source>
</evidence>
<dbReference type="RefSeq" id="WP_378287485.1">
    <property type="nucleotide sequence ID" value="NZ_JBHSON010000071.1"/>
</dbReference>
<keyword evidence="4" id="KW-0119">Carbohydrate metabolism</keyword>
<gene>
    <name evidence="8" type="ORF">ACFPZN_38580</name>
</gene>
<dbReference type="PANTHER" id="PTHR43793">
    <property type="entry name" value="FAD SYNTHASE"/>
    <property type="match status" value="1"/>
</dbReference>
<dbReference type="Proteomes" id="UP001596074">
    <property type="component" value="Unassembled WGS sequence"/>
</dbReference>
<evidence type="ECO:0000256" key="3">
    <source>
        <dbReference type="ARBA" id="ARBA00023268"/>
    </source>
</evidence>
<organism evidence="8 9">
    <name type="scientific">Actinomadura rugatobispora</name>
    <dbReference type="NCBI Taxonomy" id="1994"/>
    <lineage>
        <taxon>Bacteria</taxon>
        <taxon>Bacillati</taxon>
        <taxon>Actinomycetota</taxon>
        <taxon>Actinomycetes</taxon>
        <taxon>Streptosporangiales</taxon>
        <taxon>Thermomonosporaceae</taxon>
        <taxon>Actinomadura</taxon>
    </lineage>
</organism>
<dbReference type="Pfam" id="PF00294">
    <property type="entry name" value="PfkB"/>
    <property type="match status" value="1"/>
</dbReference>
<evidence type="ECO:0000259" key="7">
    <source>
        <dbReference type="Pfam" id="PF01467"/>
    </source>
</evidence>
<dbReference type="SUPFAM" id="SSF53613">
    <property type="entry name" value="Ribokinase-like"/>
    <property type="match status" value="1"/>
</dbReference>
<proteinExistence type="predicted"/>
<evidence type="ECO:0000256" key="4">
    <source>
        <dbReference type="ARBA" id="ARBA00023277"/>
    </source>
</evidence>
<comment type="caution">
    <text evidence="8">The sequence shown here is derived from an EMBL/GenBank/DDBJ whole genome shotgun (WGS) entry which is preliminary data.</text>
</comment>
<dbReference type="InterPro" id="IPR029056">
    <property type="entry name" value="Ribokinase-like"/>
</dbReference>
<evidence type="ECO:0000313" key="9">
    <source>
        <dbReference type="Proteomes" id="UP001596074"/>
    </source>
</evidence>
<feature type="domain" description="Carbohydrate kinase PfkB" evidence="6">
    <location>
        <begin position="6"/>
        <end position="309"/>
    </location>
</feature>
<protein>
    <submittedName>
        <fullName evidence="8">PfkB family carbohydrate kinase</fullName>
    </submittedName>
</protein>
<keyword evidence="1" id="KW-0808">Transferase</keyword>
<evidence type="ECO:0000313" key="8">
    <source>
        <dbReference type="EMBL" id="MFC5751558.1"/>
    </source>
</evidence>
<dbReference type="Gene3D" id="3.40.50.620">
    <property type="entry name" value="HUPs"/>
    <property type="match status" value="1"/>
</dbReference>
<dbReference type="NCBIfam" id="TIGR00125">
    <property type="entry name" value="cyt_tran_rel"/>
    <property type="match status" value="1"/>
</dbReference>
<keyword evidence="9" id="KW-1185">Reference proteome</keyword>
<name>A0ABW1AA52_9ACTN</name>
<dbReference type="GO" id="GO:0016301">
    <property type="term" value="F:kinase activity"/>
    <property type="evidence" value="ECO:0007669"/>
    <property type="project" value="UniProtKB-KW"/>
</dbReference>
<dbReference type="SUPFAM" id="SSF52374">
    <property type="entry name" value="Nucleotidylyl transferase"/>
    <property type="match status" value="1"/>
</dbReference>
<keyword evidence="3" id="KW-0511">Multifunctional enzyme</keyword>
<feature type="region of interest" description="Disordered" evidence="5">
    <location>
        <begin position="462"/>
        <end position="481"/>
    </location>
</feature>
<accession>A0ABW1AA52</accession>
<feature type="domain" description="Cytidyltransferase-like" evidence="7">
    <location>
        <begin position="340"/>
        <end position="430"/>
    </location>
</feature>
<dbReference type="InterPro" id="IPR050385">
    <property type="entry name" value="Archaeal_FAD_synthase"/>
</dbReference>
<dbReference type="Gene3D" id="3.40.1190.20">
    <property type="match status" value="1"/>
</dbReference>
<keyword evidence="8" id="KW-0418">Kinase</keyword>
<sequence length="481" mass="49618">MNAGPLVVVGDVLLDIDIVGAASRLCPDAPVPVIDQAGERPRPGGAGLAALLAAAEGREVVLVTALADDEPGHRLRALLEPHLELAAFHLHGGTPCKLRIQAEGQPVARLDVGEGRAQDGPVGPRVTEALSEAGAVLVSDYGRGVTGHAAIRTLLERLATEIPVVWDPHPRGEPPVPRTRLMTPNEDEAARLAAANGAEIGGGGLASATRRARHLARSWKLEAVAVTLGAEGALLCDGPGAPFLAPAEPVLAHGPADSCGAGDSFAVRATEVLADGGGLARAVGEGVRRACDFVHSGAATAVASRLADTGSPVVRPPREEADAWDVAERTRRAGGTVVATGGCFDVLHAGHVNLLQQARRLGDCLIVCVNSDDSVRRRKGPDRPVTPVGDRVRVLRALSDVDATLVFDEDTPEPLLERLRPGVWVKGADYAGVRLPEAGIVQAGGGEIVLLPLLEGRSTTRVLSTAQPSTAHSSTAKGSTS</sequence>
<dbReference type="InterPro" id="IPR011611">
    <property type="entry name" value="PfkB_dom"/>
</dbReference>
<evidence type="ECO:0000259" key="6">
    <source>
        <dbReference type="Pfam" id="PF00294"/>
    </source>
</evidence>
<evidence type="ECO:0000256" key="2">
    <source>
        <dbReference type="ARBA" id="ARBA00022695"/>
    </source>
</evidence>
<dbReference type="InterPro" id="IPR004821">
    <property type="entry name" value="Cyt_trans-like"/>
</dbReference>
<reference evidence="9" key="1">
    <citation type="journal article" date="2019" name="Int. J. Syst. Evol. Microbiol.">
        <title>The Global Catalogue of Microorganisms (GCM) 10K type strain sequencing project: providing services to taxonomists for standard genome sequencing and annotation.</title>
        <authorList>
            <consortium name="The Broad Institute Genomics Platform"/>
            <consortium name="The Broad Institute Genome Sequencing Center for Infectious Disease"/>
            <person name="Wu L."/>
            <person name="Ma J."/>
        </authorList>
    </citation>
    <scope>NUCLEOTIDE SEQUENCE [LARGE SCALE GENOMIC DNA]</scope>
    <source>
        <strain evidence="9">KCTC 42087</strain>
    </source>
</reference>
<dbReference type="Pfam" id="PF01467">
    <property type="entry name" value="CTP_transf_like"/>
    <property type="match status" value="1"/>
</dbReference>
<keyword evidence="2" id="KW-0548">Nucleotidyltransferase</keyword>